<dbReference type="InterPro" id="IPR001356">
    <property type="entry name" value="HD"/>
</dbReference>
<evidence type="ECO:0000256" key="7">
    <source>
        <dbReference type="RuleBase" id="RU000682"/>
    </source>
</evidence>
<dbReference type="OrthoDB" id="6159439at2759"/>
<gene>
    <name evidence="12" type="primary">lbx1b</name>
</gene>
<dbReference type="SMART" id="SM00389">
    <property type="entry name" value="HOX"/>
    <property type="match status" value="1"/>
</dbReference>
<keyword evidence="2" id="KW-0217">Developmental protein</keyword>
<accession>A0A6P3VL55</accession>
<dbReference type="Pfam" id="PF00046">
    <property type="entry name" value="Homeodomain"/>
    <property type="match status" value="1"/>
</dbReference>
<evidence type="ECO:0000313" key="12">
    <source>
        <dbReference type="RefSeq" id="XP_012674774.1"/>
    </source>
</evidence>
<dbReference type="RefSeq" id="XP_012674774.1">
    <property type="nucleotide sequence ID" value="XM_012819320.2"/>
</dbReference>
<dbReference type="InterPro" id="IPR000047">
    <property type="entry name" value="HTH_motif"/>
</dbReference>
<dbReference type="PANTHER" id="PTHR24336:SF9">
    <property type="entry name" value="TRANSCRIPTION FACTOR LBX1"/>
    <property type="match status" value="1"/>
</dbReference>
<keyword evidence="11" id="KW-1185">Reference proteome</keyword>
<evidence type="ECO:0000256" key="8">
    <source>
        <dbReference type="SAM" id="Coils"/>
    </source>
</evidence>
<feature type="coiled-coil region" evidence="8">
    <location>
        <begin position="158"/>
        <end position="185"/>
    </location>
</feature>
<dbReference type="GO" id="GO:1990837">
    <property type="term" value="F:sequence-specific double-stranded DNA binding"/>
    <property type="evidence" value="ECO:0007669"/>
    <property type="project" value="TreeGrafter"/>
</dbReference>
<dbReference type="InterPro" id="IPR051892">
    <property type="entry name" value="LBX_TF"/>
</dbReference>
<dbReference type="PROSITE" id="PS50071">
    <property type="entry name" value="HOMEOBOX_2"/>
    <property type="match status" value="1"/>
</dbReference>
<dbReference type="GO" id="GO:0000981">
    <property type="term" value="F:DNA-binding transcription factor activity, RNA polymerase II-specific"/>
    <property type="evidence" value="ECO:0007669"/>
    <property type="project" value="InterPro"/>
</dbReference>
<dbReference type="CDD" id="cd00086">
    <property type="entry name" value="homeodomain"/>
    <property type="match status" value="1"/>
</dbReference>
<evidence type="ECO:0000256" key="1">
    <source>
        <dbReference type="ARBA" id="ARBA00004123"/>
    </source>
</evidence>
<dbReference type="Gene3D" id="1.10.10.60">
    <property type="entry name" value="Homeodomain-like"/>
    <property type="match status" value="1"/>
</dbReference>
<dbReference type="PANTHER" id="PTHR24336">
    <property type="entry name" value="TRANSCRIPTION FACTOR LBX"/>
    <property type="match status" value="1"/>
</dbReference>
<keyword evidence="8" id="KW-0175">Coiled coil</keyword>
<dbReference type="AlphaFoldDB" id="A0A6P3VL55"/>
<feature type="region of interest" description="Disordered" evidence="9">
    <location>
        <begin position="228"/>
        <end position="251"/>
    </location>
</feature>
<proteinExistence type="predicted"/>
<name>A0A6P3VL55_CLUHA</name>
<protein>
    <submittedName>
        <fullName evidence="12">Transcription factor LBX1b</fullName>
    </submittedName>
</protein>
<dbReference type="InterPro" id="IPR017970">
    <property type="entry name" value="Homeobox_CS"/>
</dbReference>
<feature type="domain" description="Homeobox" evidence="10">
    <location>
        <begin position="111"/>
        <end position="171"/>
    </location>
</feature>
<evidence type="ECO:0000256" key="5">
    <source>
        <dbReference type="ARBA" id="ARBA00023242"/>
    </source>
</evidence>
<organism evidence="11 12">
    <name type="scientific">Clupea harengus</name>
    <name type="common">Atlantic herring</name>
    <dbReference type="NCBI Taxonomy" id="7950"/>
    <lineage>
        <taxon>Eukaryota</taxon>
        <taxon>Metazoa</taxon>
        <taxon>Chordata</taxon>
        <taxon>Craniata</taxon>
        <taxon>Vertebrata</taxon>
        <taxon>Euteleostomi</taxon>
        <taxon>Actinopterygii</taxon>
        <taxon>Neopterygii</taxon>
        <taxon>Teleostei</taxon>
        <taxon>Clupei</taxon>
        <taxon>Clupeiformes</taxon>
        <taxon>Clupeoidei</taxon>
        <taxon>Clupeidae</taxon>
        <taxon>Clupea</taxon>
    </lineage>
</organism>
<feature type="DNA-binding region" description="Homeobox" evidence="6">
    <location>
        <begin position="113"/>
        <end position="172"/>
    </location>
</feature>
<evidence type="ECO:0000256" key="2">
    <source>
        <dbReference type="ARBA" id="ARBA00022473"/>
    </source>
</evidence>
<dbReference type="CTD" id="793810"/>
<dbReference type="PRINTS" id="PR00031">
    <property type="entry name" value="HTHREPRESSR"/>
</dbReference>
<evidence type="ECO:0000313" key="11">
    <source>
        <dbReference type="Proteomes" id="UP000515152"/>
    </source>
</evidence>
<evidence type="ECO:0000259" key="10">
    <source>
        <dbReference type="PROSITE" id="PS50071"/>
    </source>
</evidence>
<dbReference type="GO" id="GO:0005634">
    <property type="term" value="C:nucleus"/>
    <property type="evidence" value="ECO:0007669"/>
    <property type="project" value="UniProtKB-SubCell"/>
</dbReference>
<feature type="region of interest" description="Disordered" evidence="9">
    <location>
        <begin position="1"/>
        <end position="25"/>
    </location>
</feature>
<feature type="compositionally biased region" description="Acidic residues" evidence="9">
    <location>
        <begin position="238"/>
        <end position="251"/>
    </location>
</feature>
<dbReference type="PROSITE" id="PS00027">
    <property type="entry name" value="HOMEOBOX_1"/>
    <property type="match status" value="1"/>
</dbReference>
<keyword evidence="4 6" id="KW-0371">Homeobox</keyword>
<evidence type="ECO:0000256" key="9">
    <source>
        <dbReference type="SAM" id="MobiDB-lite"/>
    </source>
</evidence>
<evidence type="ECO:0000256" key="6">
    <source>
        <dbReference type="PROSITE-ProRule" id="PRU00108"/>
    </source>
</evidence>
<dbReference type="InterPro" id="IPR009057">
    <property type="entry name" value="Homeodomain-like_sf"/>
</dbReference>
<keyword evidence="5 6" id="KW-0539">Nucleus</keyword>
<dbReference type="Proteomes" id="UP000515152">
    <property type="component" value="Chromosome 24"/>
</dbReference>
<evidence type="ECO:0000256" key="3">
    <source>
        <dbReference type="ARBA" id="ARBA00023125"/>
    </source>
</evidence>
<dbReference type="KEGG" id="char:105892980"/>
<dbReference type="FunFam" id="1.10.10.60:FF:000098">
    <property type="entry name" value="Transcription factor LBX1"/>
    <property type="match status" value="1"/>
</dbReference>
<dbReference type="SUPFAM" id="SSF46689">
    <property type="entry name" value="Homeodomain-like"/>
    <property type="match status" value="1"/>
</dbReference>
<sequence>MTSKEIATEKQRRSPLDHLPPAASSNKPLTPFSIVDILSKPAVRRGTALIFAEKRSPLGLPLLNRTLVAKASPLCALEELASKTFRGLDVLQAVEGRDCLTVYGQRHHNPKKRRKSRTAFTSNQIYELEKRFLCQKYLSPADRDQIAHQLGLTNAQVITWFQNRRAKLKRDLEELKADVKSAKAIGSVPLEKLDKLADLERLVNGTAGHLSTDSQAEKELLVFPTSPFSDHTACKESSDDDGEEIDVGLDD</sequence>
<reference evidence="12" key="1">
    <citation type="submission" date="2025-08" db="UniProtKB">
        <authorList>
            <consortium name="RefSeq"/>
        </authorList>
    </citation>
    <scope>IDENTIFICATION</scope>
</reference>
<comment type="subcellular location">
    <subcellularLocation>
        <location evidence="1 6 7">Nucleus</location>
    </subcellularLocation>
</comment>
<feature type="compositionally biased region" description="Basic and acidic residues" evidence="9">
    <location>
        <begin position="1"/>
        <end position="16"/>
    </location>
</feature>
<dbReference type="GeneID" id="105892980"/>
<evidence type="ECO:0000256" key="4">
    <source>
        <dbReference type="ARBA" id="ARBA00023155"/>
    </source>
</evidence>
<keyword evidence="3 6" id="KW-0238">DNA-binding</keyword>